<organism evidence="1 2">
    <name type="scientific">Coniosporium uncinatum</name>
    <dbReference type="NCBI Taxonomy" id="93489"/>
    <lineage>
        <taxon>Eukaryota</taxon>
        <taxon>Fungi</taxon>
        <taxon>Dikarya</taxon>
        <taxon>Ascomycota</taxon>
        <taxon>Pezizomycotina</taxon>
        <taxon>Dothideomycetes</taxon>
        <taxon>Dothideomycetes incertae sedis</taxon>
        <taxon>Coniosporium</taxon>
    </lineage>
</organism>
<gene>
    <name evidence="1" type="ORF">LTS18_010825</name>
</gene>
<feature type="non-terminal residue" evidence="1">
    <location>
        <position position="600"/>
    </location>
</feature>
<evidence type="ECO:0000313" key="2">
    <source>
        <dbReference type="Proteomes" id="UP001186974"/>
    </source>
</evidence>
<proteinExistence type="predicted"/>
<keyword evidence="2" id="KW-1185">Reference proteome</keyword>
<evidence type="ECO:0000313" key="1">
    <source>
        <dbReference type="EMBL" id="KAK3077248.1"/>
    </source>
</evidence>
<sequence>MSTASSRSRGNRSRVNSVSHDAILRRASSKRSVGKQDAYTFALRVAYLSYLLQPRARRLQHVPAPPKEQRSTNSSMELMKDFSLVRDSKSTKVPHGFMSALDKRITGVLMGKERMPEYNDPLIKRTFAVFLNELKKEQFRKSMEKDRRAEDLLLIFYANATKELQKGKLSDDDSWKDMVDRHVALFIRLVLATLRDNNESSRDRPELVARLQTMEKKLLVHDHDLAANQPRNGGAGGSTVEVEVPRSYEVRDMPLVLAVSRMFNVPYNEVQQDINAHKGVWTEKAALQDLKQYQTNLNLDNGGTLVDDDFEADEAYEAWKKSEAPDISQMMLAIVQSNMELAKSTTTNGLPQYRANGLSSPVTELAYADLARKMSAASSASDLTSSYMIDQSVDMSVYTPEDSPRESTDIDLVYTFIPPEPRMYYRAVLKAALSHDLLDQNLQPSQATSETPAIRLLSKQSTEVLSEMALRWRVPQFSRLVLFLDVVREKYEHSEIDLETLDAAFVYVKEPQTDFRKNNRKSVMVQDSIFDWHKWTLADIALNKNILSSIHDFMLREVFEIMSHCYEDKPPSLGPVMLVLEEHVYSNDMFRRNYEDLDQF</sequence>
<dbReference type="EMBL" id="JAWDJW010003059">
    <property type="protein sequence ID" value="KAK3077248.1"/>
    <property type="molecule type" value="Genomic_DNA"/>
</dbReference>
<accession>A0ACC3DKY9</accession>
<name>A0ACC3DKY9_9PEZI</name>
<protein>
    <submittedName>
        <fullName evidence="1">Uncharacterized protein</fullName>
    </submittedName>
</protein>
<dbReference type="Proteomes" id="UP001186974">
    <property type="component" value="Unassembled WGS sequence"/>
</dbReference>
<comment type="caution">
    <text evidence="1">The sequence shown here is derived from an EMBL/GenBank/DDBJ whole genome shotgun (WGS) entry which is preliminary data.</text>
</comment>
<reference evidence="1" key="1">
    <citation type="submission" date="2024-09" db="EMBL/GenBank/DDBJ databases">
        <title>Black Yeasts Isolated from many extreme environments.</title>
        <authorList>
            <person name="Coleine C."/>
            <person name="Stajich J.E."/>
            <person name="Selbmann L."/>
        </authorList>
    </citation>
    <scope>NUCLEOTIDE SEQUENCE</scope>
    <source>
        <strain evidence="1">CCFEE 5737</strain>
    </source>
</reference>